<dbReference type="Proteomes" id="UP000001067">
    <property type="component" value="Unassembled WGS sequence"/>
</dbReference>
<name>E3RF39_PYRTT</name>
<organism evidence="2">
    <name type="scientific">Pyrenophora teres f. teres (strain 0-1)</name>
    <name type="common">Barley net blotch fungus</name>
    <name type="synonym">Drechslera teres f. teres</name>
    <dbReference type="NCBI Taxonomy" id="861557"/>
    <lineage>
        <taxon>Eukaryota</taxon>
        <taxon>Fungi</taxon>
        <taxon>Dikarya</taxon>
        <taxon>Ascomycota</taxon>
        <taxon>Pezizomycotina</taxon>
        <taxon>Dothideomycetes</taxon>
        <taxon>Pleosporomycetidae</taxon>
        <taxon>Pleosporales</taxon>
        <taxon>Pleosporineae</taxon>
        <taxon>Pleosporaceae</taxon>
        <taxon>Pyrenophora</taxon>
    </lineage>
</organism>
<dbReference type="EMBL" id="GL532605">
    <property type="protein sequence ID" value="EFQ95660.1"/>
    <property type="molecule type" value="Genomic_DNA"/>
</dbReference>
<evidence type="ECO:0000313" key="1">
    <source>
        <dbReference type="EMBL" id="EFQ95660.1"/>
    </source>
</evidence>
<keyword evidence="2" id="KW-1185">Reference proteome</keyword>
<reference evidence="1 2" key="1">
    <citation type="journal article" date="2010" name="Genome Biol.">
        <title>A first genome assembly of the barley fungal pathogen Pyrenophora teres f. teres.</title>
        <authorList>
            <person name="Ellwood S.R."/>
            <person name="Liu Z."/>
            <person name="Syme R.A."/>
            <person name="Lai Z."/>
            <person name="Hane J.K."/>
            <person name="Keiper F."/>
            <person name="Moffat C.S."/>
            <person name="Oliver R.P."/>
            <person name="Friesen T.L."/>
        </authorList>
    </citation>
    <scope>NUCLEOTIDE SEQUENCE [LARGE SCALE GENOMIC DNA]</scope>
    <source>
        <strain evidence="1 2">0-1</strain>
    </source>
</reference>
<gene>
    <name evidence="1" type="ORF">PTT_05564</name>
</gene>
<dbReference type="HOGENOM" id="CLU_1949930_0_0_1"/>
<accession>E3RF39</accession>
<evidence type="ECO:0000313" key="2">
    <source>
        <dbReference type="Proteomes" id="UP000001067"/>
    </source>
</evidence>
<protein>
    <submittedName>
        <fullName evidence="1">Uncharacterized protein</fullName>
    </submittedName>
</protein>
<dbReference type="AlphaFoldDB" id="E3RF39"/>
<dbReference type="KEGG" id="pte:PTT_05564"/>
<proteinExistence type="predicted"/>
<sequence length="129" mass="14954">MRFRIIDRLPSVRRWFLSDLFSLCRRRCCYHSVPPPSSCLYRTRHSRETTAKAVSLTTVGPRVLLLPDTSRLTCIQPTAALPVTRPPITTPHPHPYFTLHHRHTETSLQQVLIVPWSVPYQTPVCKKRT</sequence>